<dbReference type="GO" id="GO:0046872">
    <property type="term" value="F:metal ion binding"/>
    <property type="evidence" value="ECO:0007669"/>
    <property type="project" value="UniProtKB-KW"/>
</dbReference>
<dbReference type="InterPro" id="IPR042283">
    <property type="entry name" value="GpdQ_catalytic"/>
</dbReference>
<dbReference type="Pfam" id="PF00149">
    <property type="entry name" value="Metallophos"/>
    <property type="match status" value="1"/>
</dbReference>
<dbReference type="GO" id="GO:0004112">
    <property type="term" value="F:cyclic-nucleotide phosphodiesterase activity"/>
    <property type="evidence" value="ECO:0007669"/>
    <property type="project" value="InterPro"/>
</dbReference>
<feature type="domain" description="Calcineurin-like phosphoesterase" evidence="5">
    <location>
        <begin position="1"/>
        <end position="197"/>
    </location>
</feature>
<dbReference type="Gene3D" id="3.30.750.180">
    <property type="entry name" value="GpdQ, beta-strand dimerisation domain"/>
    <property type="match status" value="1"/>
</dbReference>
<evidence type="ECO:0000256" key="4">
    <source>
        <dbReference type="ARBA" id="ARBA00025742"/>
    </source>
</evidence>
<evidence type="ECO:0000256" key="3">
    <source>
        <dbReference type="ARBA" id="ARBA00023004"/>
    </source>
</evidence>
<dbReference type="CDD" id="cd07402">
    <property type="entry name" value="MPP_GpdQ"/>
    <property type="match status" value="1"/>
</dbReference>
<name>A0A2U8GQJ8_9RHOO</name>
<evidence type="ECO:0000256" key="2">
    <source>
        <dbReference type="ARBA" id="ARBA00022801"/>
    </source>
</evidence>
<dbReference type="Gene3D" id="3.60.21.40">
    <property type="entry name" value="GpdQ, catalytic alpha/beta sandwich domain"/>
    <property type="match status" value="1"/>
</dbReference>
<dbReference type="InterPro" id="IPR026575">
    <property type="entry name" value="GpdQ/CpdA-like"/>
</dbReference>
<gene>
    <name evidence="6" type="ORF">CEW83_11490</name>
</gene>
<evidence type="ECO:0000259" key="5">
    <source>
        <dbReference type="Pfam" id="PF00149"/>
    </source>
</evidence>
<dbReference type="Proteomes" id="UP000244930">
    <property type="component" value="Chromosome"/>
</dbReference>
<keyword evidence="7" id="KW-1185">Reference proteome</keyword>
<keyword evidence="3" id="KW-0408">Iron</keyword>
<comment type="similarity">
    <text evidence="4">Belongs to the cyclic nucleotide phosphodiesterase class-III family.</text>
</comment>
<evidence type="ECO:0000313" key="7">
    <source>
        <dbReference type="Proteomes" id="UP000244930"/>
    </source>
</evidence>
<dbReference type="AlphaFoldDB" id="A0A2U8GQJ8"/>
<dbReference type="SUPFAM" id="SSF56300">
    <property type="entry name" value="Metallo-dependent phosphatases"/>
    <property type="match status" value="1"/>
</dbReference>
<dbReference type="KEGG" id="acom:CEW83_11490"/>
<dbReference type="InterPro" id="IPR042281">
    <property type="entry name" value="GpdQ_beta-strand"/>
</dbReference>
<dbReference type="PANTHER" id="PTHR42988:SF2">
    <property type="entry name" value="CYCLIC NUCLEOTIDE PHOSPHODIESTERASE CBUA0032-RELATED"/>
    <property type="match status" value="1"/>
</dbReference>
<dbReference type="EMBL" id="CP022187">
    <property type="protein sequence ID" value="AWI75760.1"/>
    <property type="molecule type" value="Genomic_DNA"/>
</dbReference>
<dbReference type="InterPro" id="IPR004843">
    <property type="entry name" value="Calcineurin-like_PHP"/>
</dbReference>
<evidence type="ECO:0000313" key="6">
    <source>
        <dbReference type="EMBL" id="AWI75760.1"/>
    </source>
</evidence>
<protein>
    <submittedName>
        <fullName evidence="6">Phosphodiesterase</fullName>
    </submittedName>
</protein>
<sequence length="272" mass="30075">MLIAQITDTHIKLPGKLAYRRVDTAAMLQRCVANVLKLDPQPDLIVMSGDLVDLGRAEEYVWLKTLLAPLKQPLVVVPGNHDDRDALRAAFSADGYLPASGFLQFVIEDRFPLRIIGLDTLVPNSGRGELCRERLEWLDATLSQAADKPTMVVMHHPPFLTGIGHMDDIGLTGREAFAEIVSRHPQIELILCGHLHRNIQTTVGGRRVLTSPSPAHQVALDIRPDAPSCFRMEPPGFMLHWWADGRIVSHGAVVGDYDGPYPFFDADGLLID</sequence>
<organism evidence="6 7">
    <name type="scientific">Parazoarcus communis</name>
    <dbReference type="NCBI Taxonomy" id="41977"/>
    <lineage>
        <taxon>Bacteria</taxon>
        <taxon>Pseudomonadati</taxon>
        <taxon>Pseudomonadota</taxon>
        <taxon>Betaproteobacteria</taxon>
        <taxon>Rhodocyclales</taxon>
        <taxon>Zoogloeaceae</taxon>
        <taxon>Parazoarcus</taxon>
    </lineage>
</organism>
<evidence type="ECO:0000256" key="1">
    <source>
        <dbReference type="ARBA" id="ARBA00022723"/>
    </source>
</evidence>
<proteinExistence type="inferred from homology"/>
<dbReference type="InterPro" id="IPR029052">
    <property type="entry name" value="Metallo-depent_PP-like"/>
</dbReference>
<keyword evidence="2" id="KW-0378">Hydrolase</keyword>
<dbReference type="RefSeq" id="WP_108949465.1">
    <property type="nucleotide sequence ID" value="NZ_CP022187.1"/>
</dbReference>
<dbReference type="PANTHER" id="PTHR42988">
    <property type="entry name" value="PHOSPHOHYDROLASE"/>
    <property type="match status" value="1"/>
</dbReference>
<reference evidence="6 7" key="1">
    <citation type="submission" date="2017-06" db="EMBL/GenBank/DDBJ databases">
        <title>Azoarcus.</title>
        <authorList>
            <person name="Woo J.-H."/>
            <person name="Kim H.-S."/>
        </authorList>
    </citation>
    <scope>NUCLEOTIDE SEQUENCE [LARGE SCALE GENOMIC DNA]</scope>
    <source>
        <strain evidence="6 7">TSPY31</strain>
    </source>
</reference>
<keyword evidence="1" id="KW-0479">Metal-binding</keyword>
<dbReference type="InterPro" id="IPR050884">
    <property type="entry name" value="CNP_phosphodiesterase-III"/>
</dbReference>
<accession>A0A2U8GQJ8</accession>